<evidence type="ECO:0000256" key="1">
    <source>
        <dbReference type="SAM" id="MobiDB-lite"/>
    </source>
</evidence>
<sequence length="427" mass="49003">MSGMKGLHRLRANAISYSVPIPKVYDVLPPSKAELDEVLAFLYIGPLNPKDVEWHRTPFLVRSNQVRAALEWLILNHKDYSDMRISEKNLKDYDSPLPPVVVDWHKSDPSVDKEGAPATAHREENDGVEDGECPFVVHGITGQELSELQRTNPQKARAMAIKRFKNDEYILGIGHSDEPESLYNNPQLYPQMFPWLFPYGFGGFGNEGIQINISETEHKRWMLMYYDKRFQLDATFALIAFNHQQIKNCSLGSYLLAQQDKFDNIAERVLNVSVQTLDDIIGRLEVGSSFKPANERETECYQLLHDVDTINQHVDGSSVTKAYMRNELWALTSYFGAPSWYITLSPADVEHPIALYYADTKEMYRPELIRLKDDRMRLIANNPVAGARFFKFIVESFLTHVIGSNRESRGFYGKNNAYYGTVEQQEF</sequence>
<evidence type="ECO:0000313" key="5">
    <source>
        <dbReference type="Proteomes" id="UP000292702"/>
    </source>
</evidence>
<reference evidence="4 5" key="1">
    <citation type="submission" date="2018-11" db="EMBL/GenBank/DDBJ databases">
        <title>Genome assembly of Steccherinum ochraceum LE-BIN_3174, the white-rot fungus of the Steccherinaceae family (The Residual Polyporoid clade, Polyporales, Basidiomycota).</title>
        <authorList>
            <person name="Fedorova T.V."/>
            <person name="Glazunova O.A."/>
            <person name="Landesman E.O."/>
            <person name="Moiseenko K.V."/>
            <person name="Psurtseva N.V."/>
            <person name="Savinova O.S."/>
            <person name="Shakhova N.V."/>
            <person name="Tyazhelova T.V."/>
            <person name="Vasina D.V."/>
        </authorList>
    </citation>
    <scope>NUCLEOTIDE SEQUENCE [LARGE SCALE GENOMIC DNA]</scope>
    <source>
        <strain evidence="4 5">LE-BIN_3174</strain>
    </source>
</reference>
<proteinExistence type="predicted"/>
<dbReference type="Pfam" id="PF20209">
    <property type="entry name" value="DUF6570"/>
    <property type="match status" value="1"/>
</dbReference>
<feature type="domain" description="Helitron helicase-like" evidence="2">
    <location>
        <begin position="218"/>
        <end position="426"/>
    </location>
</feature>
<dbReference type="OrthoDB" id="3254930at2759"/>
<dbReference type="AlphaFoldDB" id="A0A4R0R8M2"/>
<name>A0A4R0R8M2_9APHY</name>
<evidence type="ECO:0000259" key="3">
    <source>
        <dbReference type="Pfam" id="PF20209"/>
    </source>
</evidence>
<evidence type="ECO:0000259" key="2">
    <source>
        <dbReference type="Pfam" id="PF14214"/>
    </source>
</evidence>
<dbReference type="STRING" id="92696.A0A4R0R8M2"/>
<accession>A0A4R0R8M2</accession>
<feature type="region of interest" description="Disordered" evidence="1">
    <location>
        <begin position="106"/>
        <end position="128"/>
    </location>
</feature>
<comment type="caution">
    <text evidence="4">The sequence shown here is derived from an EMBL/GenBank/DDBJ whole genome shotgun (WGS) entry which is preliminary data.</text>
</comment>
<dbReference type="Proteomes" id="UP000292702">
    <property type="component" value="Unassembled WGS sequence"/>
</dbReference>
<evidence type="ECO:0000313" key="4">
    <source>
        <dbReference type="EMBL" id="TCD64110.1"/>
    </source>
</evidence>
<dbReference type="InterPro" id="IPR046700">
    <property type="entry name" value="DUF6570"/>
</dbReference>
<dbReference type="InterPro" id="IPR025476">
    <property type="entry name" value="Helitron_helicase-like"/>
</dbReference>
<dbReference type="EMBL" id="RWJN01000255">
    <property type="protein sequence ID" value="TCD64110.1"/>
    <property type="molecule type" value="Genomic_DNA"/>
</dbReference>
<keyword evidence="5" id="KW-1185">Reference proteome</keyword>
<gene>
    <name evidence="4" type="ORF">EIP91_004523</name>
</gene>
<organism evidence="4 5">
    <name type="scientific">Steccherinum ochraceum</name>
    <dbReference type="NCBI Taxonomy" id="92696"/>
    <lineage>
        <taxon>Eukaryota</taxon>
        <taxon>Fungi</taxon>
        <taxon>Dikarya</taxon>
        <taxon>Basidiomycota</taxon>
        <taxon>Agaricomycotina</taxon>
        <taxon>Agaricomycetes</taxon>
        <taxon>Polyporales</taxon>
        <taxon>Steccherinaceae</taxon>
        <taxon>Steccherinum</taxon>
    </lineage>
</organism>
<dbReference type="Pfam" id="PF14214">
    <property type="entry name" value="Helitron_like_N"/>
    <property type="match status" value="1"/>
</dbReference>
<protein>
    <submittedName>
        <fullName evidence="4">Uncharacterized protein</fullName>
    </submittedName>
</protein>
<feature type="compositionally biased region" description="Basic and acidic residues" evidence="1">
    <location>
        <begin position="106"/>
        <end position="125"/>
    </location>
</feature>
<feature type="domain" description="DUF6570" evidence="3">
    <location>
        <begin position="8"/>
        <end position="90"/>
    </location>
</feature>